<evidence type="ECO:0000313" key="2">
    <source>
        <dbReference type="EMBL" id="QQP92112.1"/>
    </source>
</evidence>
<feature type="domain" description="DUF5672" evidence="1">
    <location>
        <begin position="86"/>
        <end position="281"/>
    </location>
</feature>
<protein>
    <recommendedName>
        <fullName evidence="1">DUF5672 domain-containing protein</fullName>
    </recommendedName>
</protein>
<evidence type="ECO:0000259" key="1">
    <source>
        <dbReference type="Pfam" id="PF18922"/>
    </source>
</evidence>
<reference evidence="2" key="1">
    <citation type="submission" date="2021-02" db="EMBL/GenBank/DDBJ databases">
        <title>Skermanella TT6 skin isolate.</title>
        <authorList>
            <person name="Lee K."/>
            <person name="Ganzorig M."/>
        </authorList>
    </citation>
    <scope>NUCLEOTIDE SEQUENCE</scope>
    <source>
        <strain evidence="2">TT6</strain>
    </source>
</reference>
<proteinExistence type="predicted"/>
<name>A0ABX7BD31_9PROT</name>
<evidence type="ECO:0000313" key="3">
    <source>
        <dbReference type="Proteomes" id="UP000595197"/>
    </source>
</evidence>
<organism evidence="2 3">
    <name type="scientific">Skermanella cutis</name>
    <dbReference type="NCBI Taxonomy" id="2775420"/>
    <lineage>
        <taxon>Bacteria</taxon>
        <taxon>Pseudomonadati</taxon>
        <taxon>Pseudomonadota</taxon>
        <taxon>Alphaproteobacteria</taxon>
        <taxon>Rhodospirillales</taxon>
        <taxon>Azospirillaceae</taxon>
        <taxon>Skermanella</taxon>
    </lineage>
</organism>
<accession>A0ABX7BD31</accession>
<gene>
    <name evidence="2" type="ORF">IGS68_13295</name>
</gene>
<dbReference type="InterPro" id="IPR043729">
    <property type="entry name" value="DUF5672"/>
</dbReference>
<keyword evidence="3" id="KW-1185">Reference proteome</keyword>
<dbReference type="EMBL" id="CP067420">
    <property type="protein sequence ID" value="QQP92112.1"/>
    <property type="molecule type" value="Genomic_DNA"/>
</dbReference>
<dbReference type="Proteomes" id="UP000595197">
    <property type="component" value="Chromosome"/>
</dbReference>
<sequence length="321" mass="35987">MDHMGKGSSSKTVKRDLSVAYGFVDPPDPWPSTGSGDLAVVVPLAVAALTEDERLSLDRLRRNASGIPRYLVVPDGLELKFDHADFSVVRVPAIAMAGIAAYNRMMITPWFYRLFAGYRYILLYQLDCLLLGNSVGRWCERDWSYVGAPWFGNRGPDDLKSVGNGGFSLRRIDHMLAVLGSDRFAPQFRFAQQRRHFSGWKHLKVLANGLIRAWCNGGGSLASRFAASFERPEDEFWSQYAPFFMAGYSLPTPREALGFAFEDRPRIAFDLTAGRLPLGCHAWSRMDRHFWLERLADLEQPARTTGAAGEIDACEREPALS</sequence>
<dbReference type="Pfam" id="PF18922">
    <property type="entry name" value="DUF5672"/>
    <property type="match status" value="1"/>
</dbReference>